<accession>E6MI55</accession>
<dbReference type="Proteomes" id="UP000004754">
    <property type="component" value="Unassembled WGS sequence"/>
</dbReference>
<dbReference type="STRING" id="887929.HMP0721_1588"/>
<dbReference type="EMBL" id="AEQN01000022">
    <property type="protein sequence ID" value="EFV01207.1"/>
    <property type="molecule type" value="Genomic_DNA"/>
</dbReference>
<evidence type="ECO:0000256" key="1">
    <source>
        <dbReference type="SAM" id="Phobius"/>
    </source>
</evidence>
<proteinExistence type="predicted"/>
<dbReference type="AlphaFoldDB" id="E6MI55"/>
<keyword evidence="3" id="KW-1185">Reference proteome</keyword>
<gene>
    <name evidence="2" type="ORF">HMP0721_1588</name>
</gene>
<keyword evidence="1" id="KW-1133">Transmembrane helix</keyword>
<evidence type="ECO:0000313" key="2">
    <source>
        <dbReference type="EMBL" id="EFV01207.1"/>
    </source>
</evidence>
<protein>
    <submittedName>
        <fullName evidence="2">Uncharacterized protein</fullName>
    </submittedName>
</protein>
<dbReference type="HOGENOM" id="CLU_2370595_0_0_9"/>
<sequence>MLEVRVYSNSRKATMLDRSGMLIMAVASAMMLLLPIAHGLTLVSADVAGESVFIGFCVALIGYKLTEQAEHIGEATQSIVELHSLGGKPVNPYRH</sequence>
<comment type="caution">
    <text evidence="2">The sequence shown here is derived from an EMBL/GenBank/DDBJ whole genome shotgun (WGS) entry which is preliminary data.</text>
</comment>
<feature type="transmembrane region" description="Helical" evidence="1">
    <location>
        <begin position="21"/>
        <end position="41"/>
    </location>
</feature>
<organism evidence="2 3">
    <name type="scientific">Pseudoramibacter alactolyticus ATCC 23263</name>
    <dbReference type="NCBI Taxonomy" id="887929"/>
    <lineage>
        <taxon>Bacteria</taxon>
        <taxon>Bacillati</taxon>
        <taxon>Bacillota</taxon>
        <taxon>Clostridia</taxon>
        <taxon>Eubacteriales</taxon>
        <taxon>Eubacteriaceae</taxon>
        <taxon>Pseudoramibacter</taxon>
    </lineage>
</organism>
<name>E6MI55_9FIRM</name>
<reference evidence="2 3" key="1">
    <citation type="submission" date="2010-12" db="EMBL/GenBank/DDBJ databases">
        <authorList>
            <person name="Muzny D."/>
            <person name="Qin X."/>
            <person name="Deng J."/>
            <person name="Jiang H."/>
            <person name="Liu Y."/>
            <person name="Qu J."/>
            <person name="Song X.-Z."/>
            <person name="Zhang L."/>
            <person name="Thornton R."/>
            <person name="Coyle M."/>
            <person name="Francisco L."/>
            <person name="Jackson L."/>
            <person name="Javaid M."/>
            <person name="Korchina V."/>
            <person name="Kovar C."/>
            <person name="Mata R."/>
            <person name="Mathew T."/>
            <person name="Ngo R."/>
            <person name="Nguyen L."/>
            <person name="Nguyen N."/>
            <person name="Okwuonu G."/>
            <person name="Ongeri F."/>
            <person name="Pham C."/>
            <person name="Simmons D."/>
            <person name="Wilczek-Boney K."/>
            <person name="Hale W."/>
            <person name="Jakkamsetti A."/>
            <person name="Pham P."/>
            <person name="Ruth R."/>
            <person name="San Lucas F."/>
            <person name="Warren J."/>
            <person name="Zhang J."/>
            <person name="Zhao Z."/>
            <person name="Zhou C."/>
            <person name="Zhu D."/>
            <person name="Lee S."/>
            <person name="Bess C."/>
            <person name="Blankenburg K."/>
            <person name="Forbes L."/>
            <person name="Fu Q."/>
            <person name="Gubbala S."/>
            <person name="Hirani K."/>
            <person name="Jayaseelan J.C."/>
            <person name="Lara F."/>
            <person name="Munidasa M."/>
            <person name="Palculict T."/>
            <person name="Patil S."/>
            <person name="Pu L.-L."/>
            <person name="Saada N."/>
            <person name="Tang L."/>
            <person name="Weissenberger G."/>
            <person name="Zhu Y."/>
            <person name="Hemphill L."/>
            <person name="Shang Y."/>
            <person name="Youmans B."/>
            <person name="Ayvaz T."/>
            <person name="Ross M."/>
            <person name="Santibanez J."/>
            <person name="Aqrawi P."/>
            <person name="Gross S."/>
            <person name="Joshi V."/>
            <person name="Fowler G."/>
            <person name="Nazareth L."/>
            <person name="Reid J."/>
            <person name="Worley K."/>
            <person name="Petrosino J."/>
            <person name="Highlander S."/>
            <person name="Gibbs R."/>
        </authorList>
    </citation>
    <scope>NUCLEOTIDE SEQUENCE [LARGE SCALE GENOMIC DNA]</scope>
    <source>
        <strain evidence="2 3">ATCC 23263</strain>
    </source>
</reference>
<keyword evidence="1" id="KW-0812">Transmembrane</keyword>
<dbReference type="RefSeq" id="WP_006599010.1">
    <property type="nucleotide sequence ID" value="NZ_GL622359.1"/>
</dbReference>
<evidence type="ECO:0000313" key="3">
    <source>
        <dbReference type="Proteomes" id="UP000004754"/>
    </source>
</evidence>
<keyword evidence="1" id="KW-0472">Membrane</keyword>